<evidence type="ECO:0000313" key="3">
    <source>
        <dbReference type="Proteomes" id="UP000193922"/>
    </source>
</evidence>
<dbReference type="OrthoDB" id="5588958at2759"/>
<dbReference type="RefSeq" id="XP_040744452.1">
    <property type="nucleotide sequence ID" value="XM_040891042.1"/>
</dbReference>
<feature type="transmembrane region" description="Helical" evidence="1">
    <location>
        <begin position="104"/>
        <end position="127"/>
    </location>
</feature>
<dbReference type="EMBL" id="MCFD01000005">
    <property type="protein sequence ID" value="ORX70873.1"/>
    <property type="molecule type" value="Genomic_DNA"/>
</dbReference>
<feature type="transmembrane region" description="Helical" evidence="1">
    <location>
        <begin position="166"/>
        <end position="188"/>
    </location>
</feature>
<feature type="transmembrane region" description="Helical" evidence="1">
    <location>
        <begin position="139"/>
        <end position="160"/>
    </location>
</feature>
<dbReference type="Proteomes" id="UP000193922">
    <property type="component" value="Unassembled WGS sequence"/>
</dbReference>
<feature type="transmembrane region" description="Helical" evidence="1">
    <location>
        <begin position="61"/>
        <end position="84"/>
    </location>
</feature>
<organism evidence="2 3">
    <name type="scientific">Linderina pennispora</name>
    <dbReference type="NCBI Taxonomy" id="61395"/>
    <lineage>
        <taxon>Eukaryota</taxon>
        <taxon>Fungi</taxon>
        <taxon>Fungi incertae sedis</taxon>
        <taxon>Zoopagomycota</taxon>
        <taxon>Kickxellomycotina</taxon>
        <taxon>Kickxellomycetes</taxon>
        <taxon>Kickxellales</taxon>
        <taxon>Kickxellaceae</taxon>
        <taxon>Linderina</taxon>
    </lineage>
</organism>
<proteinExistence type="predicted"/>
<protein>
    <recommendedName>
        <fullName evidence="4">G-protein coupled receptors family 1 profile domain-containing protein</fullName>
    </recommendedName>
</protein>
<evidence type="ECO:0000256" key="1">
    <source>
        <dbReference type="SAM" id="Phobius"/>
    </source>
</evidence>
<accession>A0A1Y1WBG7</accession>
<feature type="transmembrane region" description="Helical" evidence="1">
    <location>
        <begin position="16"/>
        <end position="41"/>
    </location>
</feature>
<dbReference type="GeneID" id="63807690"/>
<evidence type="ECO:0008006" key="4">
    <source>
        <dbReference type="Google" id="ProtNLM"/>
    </source>
</evidence>
<name>A0A1Y1WBG7_9FUNG</name>
<evidence type="ECO:0000313" key="2">
    <source>
        <dbReference type="EMBL" id="ORX70873.1"/>
    </source>
</evidence>
<sequence>MAGYEGIFSHCKLWSAWMMLALGLGVMLPAMVLRLILYYRVFILKSSGTGQDNILVKHARVYWPFYILWSPLLCACIVAEILPGNQTIDYVDIGGAHVCMMAPAMSYFVISYYCFLALLACALYIRMRSVAKVFNEFKLGLWIVATFLINCTLDLAVVFTGSAKFAWGRIVPTILYLLTYNGYFWLIIGPPIFNHIFRREAALREIIDIMHEDGILAQQAKLGNVHRDLYGLNTASVATRRLSKEASNVPFDQSAHLDSIQTGSFPYSQIQTDSHTSTSLGSIATAEDKEHRHII</sequence>
<keyword evidence="3" id="KW-1185">Reference proteome</keyword>
<keyword evidence="1" id="KW-1133">Transmembrane helix</keyword>
<gene>
    <name evidence="2" type="ORF">DL89DRAFT_315556</name>
</gene>
<reference evidence="2 3" key="1">
    <citation type="submission" date="2016-07" db="EMBL/GenBank/DDBJ databases">
        <title>Pervasive Adenine N6-methylation of Active Genes in Fungi.</title>
        <authorList>
            <consortium name="DOE Joint Genome Institute"/>
            <person name="Mondo S.J."/>
            <person name="Dannebaum R.O."/>
            <person name="Kuo R.C."/>
            <person name="Labutti K."/>
            <person name="Haridas S."/>
            <person name="Kuo A."/>
            <person name="Salamov A."/>
            <person name="Ahrendt S.R."/>
            <person name="Lipzen A."/>
            <person name="Sullivan W."/>
            <person name="Andreopoulos W.B."/>
            <person name="Clum A."/>
            <person name="Lindquist E."/>
            <person name="Daum C."/>
            <person name="Ramamoorthy G.K."/>
            <person name="Gryganskyi A."/>
            <person name="Culley D."/>
            <person name="Magnuson J.K."/>
            <person name="James T.Y."/>
            <person name="O'Malley M.A."/>
            <person name="Stajich J.E."/>
            <person name="Spatafora J.W."/>
            <person name="Visel A."/>
            <person name="Grigoriev I.V."/>
        </authorList>
    </citation>
    <scope>NUCLEOTIDE SEQUENCE [LARGE SCALE GENOMIC DNA]</scope>
    <source>
        <strain evidence="2 3">ATCC 12442</strain>
    </source>
</reference>
<dbReference type="AlphaFoldDB" id="A0A1Y1WBG7"/>
<keyword evidence="1" id="KW-0472">Membrane</keyword>
<comment type="caution">
    <text evidence="2">The sequence shown here is derived from an EMBL/GenBank/DDBJ whole genome shotgun (WGS) entry which is preliminary data.</text>
</comment>
<keyword evidence="1" id="KW-0812">Transmembrane</keyword>